<dbReference type="OrthoDB" id="9795869at2"/>
<comment type="caution">
    <text evidence="3">The sequence shown here is derived from an EMBL/GenBank/DDBJ whole genome shotgun (WGS) entry which is preliminary data.</text>
</comment>
<dbReference type="PANTHER" id="PTHR37957">
    <property type="entry name" value="BLR7070 PROTEIN"/>
    <property type="match status" value="1"/>
</dbReference>
<dbReference type="RefSeq" id="WP_004616811.1">
    <property type="nucleotide sequence ID" value="NZ_APMP01000004.1"/>
</dbReference>
<proteinExistence type="predicted"/>
<organism evidence="3 4">
    <name type="scientific">Caulobacter vibrioides OR37</name>
    <dbReference type="NCBI Taxonomy" id="1292034"/>
    <lineage>
        <taxon>Bacteria</taxon>
        <taxon>Pseudomonadati</taxon>
        <taxon>Pseudomonadota</taxon>
        <taxon>Alphaproteobacteria</taxon>
        <taxon>Caulobacterales</taxon>
        <taxon>Caulobacteraceae</taxon>
        <taxon>Caulobacter</taxon>
    </lineage>
</organism>
<feature type="chain" id="PRO_5004341226" description="Phytase-like domain-containing protein" evidence="1">
    <location>
        <begin position="30"/>
        <end position="503"/>
    </location>
</feature>
<dbReference type="EMBL" id="APMP01000004">
    <property type="protein sequence ID" value="ENZ82947.1"/>
    <property type="molecule type" value="Genomic_DNA"/>
</dbReference>
<dbReference type="AlphaFoldDB" id="R0EPG2"/>
<gene>
    <name evidence="3" type="ORF">OR37_01142</name>
</gene>
<evidence type="ECO:0000259" key="2">
    <source>
        <dbReference type="Pfam" id="PF13449"/>
    </source>
</evidence>
<dbReference type="Pfam" id="PF13449">
    <property type="entry name" value="Phytase-like"/>
    <property type="match status" value="1"/>
</dbReference>
<dbReference type="eggNOG" id="COG4222">
    <property type="taxonomic scope" value="Bacteria"/>
</dbReference>
<accession>R0EPG2</accession>
<dbReference type="PANTHER" id="PTHR37957:SF1">
    <property type="entry name" value="PHYTASE-LIKE DOMAIN-CONTAINING PROTEIN"/>
    <property type="match status" value="1"/>
</dbReference>
<feature type="domain" description="Phytase-like" evidence="2">
    <location>
        <begin position="138"/>
        <end position="465"/>
    </location>
</feature>
<evidence type="ECO:0000313" key="3">
    <source>
        <dbReference type="EMBL" id="ENZ82947.1"/>
    </source>
</evidence>
<feature type="signal peptide" evidence="1">
    <location>
        <begin position="1"/>
        <end position="29"/>
    </location>
</feature>
<dbReference type="STRING" id="1292034.OR37_01142"/>
<dbReference type="PATRIC" id="fig|1292034.3.peg.1131"/>
<reference evidence="3 4" key="1">
    <citation type="journal article" date="2013" name="Genome Announc.">
        <title>Draft Genome Sequence for Caulobacter sp. Strain OR37, a Bacterium Tolerant to Heavy Metals.</title>
        <authorList>
            <person name="Utturkar S.M."/>
            <person name="Bollmann A."/>
            <person name="Brzoska R.M."/>
            <person name="Klingeman D.M."/>
            <person name="Epstein S.E."/>
            <person name="Palumbo A.V."/>
            <person name="Brown S.D."/>
        </authorList>
    </citation>
    <scope>NUCLEOTIDE SEQUENCE [LARGE SCALE GENOMIC DNA]</scope>
    <source>
        <strain evidence="3 4">OR37</strain>
    </source>
</reference>
<evidence type="ECO:0000256" key="1">
    <source>
        <dbReference type="SAM" id="SignalP"/>
    </source>
</evidence>
<name>R0EPG2_CAUVI</name>
<dbReference type="Proteomes" id="UP000013063">
    <property type="component" value="Unassembled WGS sequence"/>
</dbReference>
<protein>
    <recommendedName>
        <fullName evidence="2">Phytase-like domain-containing protein</fullName>
    </recommendedName>
</protein>
<keyword evidence="4" id="KW-1185">Reference proteome</keyword>
<evidence type="ECO:0000313" key="4">
    <source>
        <dbReference type="Proteomes" id="UP000013063"/>
    </source>
</evidence>
<sequence precursor="true">MSRARLAGIVAGALALGLCAPLATGAALAQAPSYLTPHRDMSPGDVTVTFGGKIYVNHGLVAVGRVPAATRDFNGDTLGSFSSMALDVRQWKKNADGSYSGVIQTLPDRGPNDVGSVKGTTDYANRIHIHDVTLYEGKGLVIVPTGGFLLKDQTGQPFTGKDPGDNVIVRDGIHYPSPASGEGAGKISLDSEGMAYLPDGSFYVSDEYAAGLYLFDKTGQQIGAIETVPALKPITNGVLNFNAEKPPTTGRRNNQGLEAVAVTPDGTRLITILQSATIQDSGEGKATRNNTRILVYDISKTRTPKTPIGDYVLQLPVVRENGDGGPANGTAAQSEMLALSGDRFLVLSRDSNGRGREDGRGTVFKSILLVDVSAATNLAGAPYDQDVKPVAKDGVLNADIKPAAQAELVNILNPVQLARFGQNLDTKPSTPTSLPEKLEAMALAPALDPAAPRDVFLFVGSDNDFQTAKGRVNGVDFDASLKGEGGVGDNDSLILVYRLTLPN</sequence>
<dbReference type="InterPro" id="IPR027372">
    <property type="entry name" value="Phytase-like_dom"/>
</dbReference>
<dbReference type="SUPFAM" id="SSF63829">
    <property type="entry name" value="Calcium-dependent phosphotriesterase"/>
    <property type="match status" value="1"/>
</dbReference>
<keyword evidence="1" id="KW-0732">Signal</keyword>